<protein>
    <submittedName>
        <fullName evidence="1">Uncharacterized protein</fullName>
    </submittedName>
</protein>
<comment type="caution">
    <text evidence="1">The sequence shown here is derived from an EMBL/GenBank/DDBJ whole genome shotgun (WGS) entry which is preliminary data.</text>
</comment>
<dbReference type="EMBL" id="JAPWDV010000002">
    <property type="protein sequence ID" value="KAJ6218751.1"/>
    <property type="molecule type" value="Genomic_DNA"/>
</dbReference>
<sequence>MGMGTSRASCVHLIIGRSESGSSNRAHPTSIIKFVINDSTPRAISINSCPANADNHITERKYKKQAKAATIAIIDGTTIVINGIMCRIGNILF</sequence>
<keyword evidence="2" id="KW-1185">Reference proteome</keyword>
<dbReference type="Proteomes" id="UP001142055">
    <property type="component" value="Chromosome 2"/>
</dbReference>
<gene>
    <name evidence="1" type="ORF">RDWZM_004563</name>
</gene>
<evidence type="ECO:0000313" key="1">
    <source>
        <dbReference type="EMBL" id="KAJ6218751.1"/>
    </source>
</evidence>
<dbReference type="AlphaFoldDB" id="A0A9Q0RLI4"/>
<accession>A0A9Q0RLI4</accession>
<proteinExistence type="predicted"/>
<reference evidence="1" key="1">
    <citation type="submission" date="2022-12" db="EMBL/GenBank/DDBJ databases">
        <title>Genome assemblies of Blomia tropicalis.</title>
        <authorList>
            <person name="Cui Y."/>
        </authorList>
    </citation>
    <scope>NUCLEOTIDE SEQUENCE</scope>
    <source>
        <tissue evidence="1">Adult mites</tissue>
    </source>
</reference>
<name>A0A9Q0RLI4_BLOTA</name>
<evidence type="ECO:0000313" key="2">
    <source>
        <dbReference type="Proteomes" id="UP001142055"/>
    </source>
</evidence>
<organism evidence="1 2">
    <name type="scientific">Blomia tropicalis</name>
    <name type="common">Mite</name>
    <dbReference type="NCBI Taxonomy" id="40697"/>
    <lineage>
        <taxon>Eukaryota</taxon>
        <taxon>Metazoa</taxon>
        <taxon>Ecdysozoa</taxon>
        <taxon>Arthropoda</taxon>
        <taxon>Chelicerata</taxon>
        <taxon>Arachnida</taxon>
        <taxon>Acari</taxon>
        <taxon>Acariformes</taxon>
        <taxon>Sarcoptiformes</taxon>
        <taxon>Astigmata</taxon>
        <taxon>Glycyphagoidea</taxon>
        <taxon>Echimyopodidae</taxon>
        <taxon>Blomia</taxon>
    </lineage>
</organism>